<comment type="caution">
    <text evidence="6">The sequence shown here is derived from an EMBL/GenBank/DDBJ whole genome shotgun (WGS) entry which is preliminary data.</text>
</comment>
<dbReference type="PANTHER" id="PTHR30136:SF39">
    <property type="entry name" value="TRANSCRIPTIONAL REGULATORY PROTEIN"/>
    <property type="match status" value="1"/>
</dbReference>
<accession>A0A147GRA6</accession>
<dbReference type="Pfam" id="PF01614">
    <property type="entry name" value="IclR_C"/>
    <property type="match status" value="1"/>
</dbReference>
<reference evidence="6 7" key="1">
    <citation type="journal article" date="2016" name="Front. Microbiol.">
        <title>Genomic Resource of Rice Seed Associated Bacteria.</title>
        <authorList>
            <person name="Midha S."/>
            <person name="Bansal K."/>
            <person name="Sharma S."/>
            <person name="Kumar N."/>
            <person name="Patil P.P."/>
            <person name="Chaudhry V."/>
            <person name="Patil P.B."/>
        </authorList>
    </citation>
    <scope>NUCLEOTIDE SEQUENCE [LARGE SCALE GENOMIC DNA]</scope>
    <source>
        <strain evidence="6 7">NS331</strain>
    </source>
</reference>
<dbReference type="Gene3D" id="3.30.450.40">
    <property type="match status" value="1"/>
</dbReference>
<evidence type="ECO:0000256" key="1">
    <source>
        <dbReference type="ARBA" id="ARBA00023015"/>
    </source>
</evidence>
<dbReference type="PROSITE" id="PS51077">
    <property type="entry name" value="HTH_ICLR"/>
    <property type="match status" value="1"/>
</dbReference>
<evidence type="ECO:0000313" key="7">
    <source>
        <dbReference type="Proteomes" id="UP000072741"/>
    </source>
</evidence>
<dbReference type="InterPro" id="IPR036390">
    <property type="entry name" value="WH_DNA-bd_sf"/>
</dbReference>
<dbReference type="InterPro" id="IPR005471">
    <property type="entry name" value="Tscrpt_reg_IclR_N"/>
</dbReference>
<keyword evidence="7" id="KW-1185">Reference proteome</keyword>
<dbReference type="GO" id="GO:0003677">
    <property type="term" value="F:DNA binding"/>
    <property type="evidence" value="ECO:0007669"/>
    <property type="project" value="UniProtKB-KW"/>
</dbReference>
<dbReference type="EMBL" id="LDSL01000096">
    <property type="protein sequence ID" value="KTT18925.1"/>
    <property type="molecule type" value="Genomic_DNA"/>
</dbReference>
<organism evidence="6 7">
    <name type="scientific">Pseudacidovorax intermedius</name>
    <dbReference type="NCBI Taxonomy" id="433924"/>
    <lineage>
        <taxon>Bacteria</taxon>
        <taxon>Pseudomonadati</taxon>
        <taxon>Pseudomonadota</taxon>
        <taxon>Betaproteobacteria</taxon>
        <taxon>Burkholderiales</taxon>
        <taxon>Comamonadaceae</taxon>
        <taxon>Pseudacidovorax</taxon>
    </lineage>
</organism>
<gene>
    <name evidence="6" type="ORF">NS331_15040</name>
</gene>
<protein>
    <recommendedName>
        <fullName evidence="8">IclR family transcriptional regulator</fullName>
    </recommendedName>
</protein>
<dbReference type="PATRIC" id="fig|433924.3.peg.5176"/>
<dbReference type="SMART" id="SM00346">
    <property type="entry name" value="HTH_ICLR"/>
    <property type="match status" value="1"/>
</dbReference>
<evidence type="ECO:0000259" key="5">
    <source>
        <dbReference type="PROSITE" id="PS51078"/>
    </source>
</evidence>
<dbReference type="PANTHER" id="PTHR30136">
    <property type="entry name" value="HELIX-TURN-HELIX TRANSCRIPTIONAL REGULATOR, ICLR FAMILY"/>
    <property type="match status" value="1"/>
</dbReference>
<dbReference type="Pfam" id="PF09339">
    <property type="entry name" value="HTH_IclR"/>
    <property type="match status" value="1"/>
</dbReference>
<dbReference type="PROSITE" id="PS51078">
    <property type="entry name" value="ICLR_ED"/>
    <property type="match status" value="1"/>
</dbReference>
<dbReference type="SUPFAM" id="SSF46785">
    <property type="entry name" value="Winged helix' DNA-binding domain"/>
    <property type="match status" value="1"/>
</dbReference>
<feature type="domain" description="HTH iclR-type" evidence="4">
    <location>
        <begin position="20"/>
        <end position="83"/>
    </location>
</feature>
<evidence type="ECO:0000256" key="2">
    <source>
        <dbReference type="ARBA" id="ARBA00023125"/>
    </source>
</evidence>
<dbReference type="InterPro" id="IPR036388">
    <property type="entry name" value="WH-like_DNA-bd_sf"/>
</dbReference>
<evidence type="ECO:0008006" key="8">
    <source>
        <dbReference type="Google" id="ProtNLM"/>
    </source>
</evidence>
<sequence>MASAERPAGSQDEDSREPPVKVIDRAARMLRALAQHPHQGASFTELMESTGLGKSTTHRLLAALVDTGLAFQDIGSRRYRLGSAVAMLAAGALAQWRVAACQPSLQRLAEATQDTVFAQVTEGTAAVCIGRATGSFPIRTLTLDVGDRRPLGVGAGSLALLSAMPDADVAKVLERNLRWLEDFPSHTPTVIRELVTQTRRDGFSFNTGRIVPGMLAVGVPVVDAKGQVLASLSVAAITDRMARPRALEIAGLLQAEARLLAARMAEDQPA</sequence>
<evidence type="ECO:0000256" key="3">
    <source>
        <dbReference type="ARBA" id="ARBA00023163"/>
    </source>
</evidence>
<proteinExistence type="predicted"/>
<evidence type="ECO:0000313" key="6">
    <source>
        <dbReference type="EMBL" id="KTT18925.1"/>
    </source>
</evidence>
<keyword evidence="3" id="KW-0804">Transcription</keyword>
<keyword evidence="1" id="KW-0805">Transcription regulation</keyword>
<dbReference type="AlphaFoldDB" id="A0A147GRA6"/>
<dbReference type="Proteomes" id="UP000072741">
    <property type="component" value="Unassembled WGS sequence"/>
</dbReference>
<dbReference type="Gene3D" id="1.10.10.10">
    <property type="entry name" value="Winged helix-like DNA-binding domain superfamily/Winged helix DNA-binding domain"/>
    <property type="match status" value="1"/>
</dbReference>
<dbReference type="InterPro" id="IPR014757">
    <property type="entry name" value="Tscrpt_reg_IclR_C"/>
</dbReference>
<dbReference type="RefSeq" id="WP_058642782.1">
    <property type="nucleotide sequence ID" value="NZ_LDSL01000096.1"/>
</dbReference>
<evidence type="ECO:0000259" key="4">
    <source>
        <dbReference type="PROSITE" id="PS51077"/>
    </source>
</evidence>
<dbReference type="GO" id="GO:0045892">
    <property type="term" value="P:negative regulation of DNA-templated transcription"/>
    <property type="evidence" value="ECO:0007669"/>
    <property type="project" value="TreeGrafter"/>
</dbReference>
<dbReference type="InterPro" id="IPR029016">
    <property type="entry name" value="GAF-like_dom_sf"/>
</dbReference>
<name>A0A147GRA6_9BURK</name>
<dbReference type="InterPro" id="IPR050707">
    <property type="entry name" value="HTH_MetabolicPath_Reg"/>
</dbReference>
<feature type="domain" description="IclR-ED" evidence="5">
    <location>
        <begin position="84"/>
        <end position="266"/>
    </location>
</feature>
<keyword evidence="2" id="KW-0238">DNA-binding</keyword>
<dbReference type="GO" id="GO:0003700">
    <property type="term" value="F:DNA-binding transcription factor activity"/>
    <property type="evidence" value="ECO:0007669"/>
    <property type="project" value="TreeGrafter"/>
</dbReference>
<dbReference type="SUPFAM" id="SSF55781">
    <property type="entry name" value="GAF domain-like"/>
    <property type="match status" value="1"/>
</dbReference>